<dbReference type="InterPro" id="IPR039331">
    <property type="entry name" value="PAPs-like"/>
</dbReference>
<feature type="signal peptide" evidence="2">
    <location>
        <begin position="1"/>
        <end position="21"/>
    </location>
</feature>
<evidence type="ECO:0000256" key="1">
    <source>
        <dbReference type="ARBA" id="ARBA00022729"/>
    </source>
</evidence>
<keyword evidence="1 2" id="KW-0732">Signal</keyword>
<evidence type="ECO:0000259" key="3">
    <source>
        <dbReference type="PROSITE" id="PS50853"/>
    </source>
</evidence>
<keyword evidence="5" id="KW-1185">Reference proteome</keyword>
<dbReference type="PANTHER" id="PTHR22953:SF153">
    <property type="entry name" value="PURPLE ACID PHOSPHATASE"/>
    <property type="match status" value="1"/>
</dbReference>
<dbReference type="SUPFAM" id="SSF56300">
    <property type="entry name" value="Metallo-dependent phosphatases"/>
    <property type="match status" value="1"/>
</dbReference>
<dbReference type="SUPFAM" id="SSF49265">
    <property type="entry name" value="Fibronectin type III"/>
    <property type="match status" value="2"/>
</dbReference>
<dbReference type="SMART" id="SM00060">
    <property type="entry name" value="FN3"/>
    <property type="match status" value="3"/>
</dbReference>
<dbReference type="Gene3D" id="3.20.20.80">
    <property type="entry name" value="Glycosidases"/>
    <property type="match status" value="1"/>
</dbReference>
<gene>
    <name evidence="4" type="ORF">METHB2_490025</name>
</gene>
<proteinExistence type="predicted"/>
<dbReference type="Pfam" id="PF07705">
    <property type="entry name" value="CARDB"/>
    <property type="match status" value="1"/>
</dbReference>
<dbReference type="Gene3D" id="2.60.40.10">
    <property type="entry name" value="Immunoglobulins"/>
    <property type="match status" value="3"/>
</dbReference>
<evidence type="ECO:0000256" key="2">
    <source>
        <dbReference type="SAM" id="SignalP"/>
    </source>
</evidence>
<dbReference type="InterPro" id="IPR011635">
    <property type="entry name" value="CARDB"/>
</dbReference>
<dbReference type="SUPFAM" id="SSF51445">
    <property type="entry name" value="(Trans)glycosidases"/>
    <property type="match status" value="1"/>
</dbReference>
<dbReference type="InterPro" id="IPR013783">
    <property type="entry name" value="Ig-like_fold"/>
</dbReference>
<feature type="domain" description="Fibronectin type-III" evidence="3">
    <location>
        <begin position="401"/>
        <end position="492"/>
    </location>
</feature>
<reference evidence="4 5" key="1">
    <citation type="submission" date="2020-02" db="EMBL/GenBank/DDBJ databases">
        <authorList>
            <person name="Hogendoorn C."/>
        </authorList>
    </citation>
    <scope>NUCLEOTIDE SEQUENCE [LARGE SCALE GENOMIC DNA]</scope>
    <source>
        <strain evidence="4">METHB21</strain>
    </source>
</reference>
<name>A0A8S0WQZ8_9GAMM</name>
<organism evidence="4 5">
    <name type="scientific">Candidatus Methylobacter favarea</name>
    <dbReference type="NCBI Taxonomy" id="2707345"/>
    <lineage>
        <taxon>Bacteria</taxon>
        <taxon>Pseudomonadati</taxon>
        <taxon>Pseudomonadota</taxon>
        <taxon>Gammaproteobacteria</taxon>
        <taxon>Methylococcales</taxon>
        <taxon>Methylococcaceae</taxon>
        <taxon>Methylobacter</taxon>
    </lineage>
</organism>
<sequence length="981" mass="104874">MKTLRFLALTLTLLTVNVAFAANEIHWTVTGPNSVTFNWRGTAAEKTIGYGLTSGAYTTVTATTPNPVPVSSKGPFWEAKLTGLTANTRYYYKIGTMPERSFRTPPTPGSSNFNIYAQGNIGSSSTYFNTGAVQDLIANDLPSFVVGLGDLTLGTLDGRAAVDQHFNDIMVWSKEAAYMPVWGDMDTVSSTNDNFKNYKGRFAVPNPQTSPGSPLAGGEDWYWFDYGNVRFITLPEPWTGAWADWKTKADALMAKAQANPNIKFIVTFVHRAAYSSAHYTGLSSLKDILDLLGDTYSKYKLNVNAHSNNYERTLPLHGITHVTAGTGGADLDQDGTCLWLTCTKPEWSAFRAIHHGALKLHFTSSSIEGSFICGPAMDDAINDVSCTEGSVVDKFVIGGPVISAVSAFSITQDGAKISWILDQPATGQVEYGTTTSYGQMSTKETSFNYTTHIQQLSGLAPATLYHFRVRSANQAGLESVSGDFTFATTAAMDITAPSVPAYLTATAISSTQINLSWGASTDNVGVTGYKVFRNGTQIATVTGTSYSDTGLAASTIYSYTVLSYDAAGNNSSNSVSVSAKTAPLPAALLPDVIVTSVSYANGIFTNTVKNQGTAATPAGTLIGVGYSVDGVWKTWGSVNGPLAAGASVTIGTGGAPYTIPTGTHTIDAYVDDINRFAELSETNNRLSIGLSVGGTASIASKPVFGFAGHFWGPYANTSGATVLDLVKQVGGGIYRADLGTNTYGLADQLVAAAPSRNIQLMAILFNGGEYDYNSSFNEAKAFAQKYAGKIQYYQVSNERDIHSGAVAGDGVNPGDYNTAGYIVSREMIRGLIDGVKSGDPNAKTIVNFTWLHYGFIQRLVDDGVKFDIIGVDWYWEDITKVKGNFDLSAYLKIKFNKPIFVTEWNRWEGSTGGNETAQANYITQHVASMCNNPNISVATVYELLDEPGAGGFEANMGLMYNTTSPKPAYNAFKTAIAGCQK</sequence>
<evidence type="ECO:0000313" key="4">
    <source>
        <dbReference type="EMBL" id="CAA9891719.1"/>
    </source>
</evidence>
<dbReference type="CDD" id="cd00063">
    <property type="entry name" value="FN3"/>
    <property type="match status" value="2"/>
</dbReference>
<accession>A0A8S0WQZ8</accession>
<dbReference type="InterPro" id="IPR024655">
    <property type="entry name" value="Asl1_glyco_hydro_catalytic"/>
</dbReference>
<dbReference type="PROSITE" id="PS50853">
    <property type="entry name" value="FN3"/>
    <property type="match status" value="2"/>
</dbReference>
<feature type="chain" id="PRO_5035815816" description="Fibronectin type-III domain-containing protein" evidence="2">
    <location>
        <begin position="22"/>
        <end position="981"/>
    </location>
</feature>
<dbReference type="EMBL" id="CADCXN010000079">
    <property type="protein sequence ID" value="CAA9891719.1"/>
    <property type="molecule type" value="Genomic_DNA"/>
</dbReference>
<dbReference type="InterPro" id="IPR003961">
    <property type="entry name" value="FN3_dom"/>
</dbReference>
<dbReference type="InterPro" id="IPR036116">
    <property type="entry name" value="FN3_sf"/>
</dbReference>
<dbReference type="Proteomes" id="UP000494216">
    <property type="component" value="Unassembled WGS sequence"/>
</dbReference>
<dbReference type="Pfam" id="PF00041">
    <property type="entry name" value="fn3"/>
    <property type="match status" value="1"/>
</dbReference>
<dbReference type="Gene3D" id="3.60.21.10">
    <property type="match status" value="1"/>
</dbReference>
<comment type="caution">
    <text evidence="4">The sequence shown here is derived from an EMBL/GenBank/DDBJ whole genome shotgun (WGS) entry which is preliminary data.</text>
</comment>
<dbReference type="Pfam" id="PF16656">
    <property type="entry name" value="Pur_ac_phosph_N"/>
    <property type="match status" value="1"/>
</dbReference>
<dbReference type="InterPro" id="IPR029052">
    <property type="entry name" value="Metallo-depent_PP-like"/>
</dbReference>
<dbReference type="GO" id="GO:0046872">
    <property type="term" value="F:metal ion binding"/>
    <property type="evidence" value="ECO:0007669"/>
    <property type="project" value="InterPro"/>
</dbReference>
<protein>
    <recommendedName>
        <fullName evidence="3">Fibronectin type-III domain-containing protein</fullName>
    </recommendedName>
</protein>
<dbReference type="Gene3D" id="2.60.40.380">
    <property type="entry name" value="Purple acid phosphatase-like, N-terminal"/>
    <property type="match status" value="1"/>
</dbReference>
<dbReference type="GO" id="GO:0003993">
    <property type="term" value="F:acid phosphatase activity"/>
    <property type="evidence" value="ECO:0007669"/>
    <property type="project" value="InterPro"/>
</dbReference>
<evidence type="ECO:0000313" key="5">
    <source>
        <dbReference type="Proteomes" id="UP000494216"/>
    </source>
</evidence>
<dbReference type="PANTHER" id="PTHR22953">
    <property type="entry name" value="ACID PHOSPHATASE RELATED"/>
    <property type="match status" value="1"/>
</dbReference>
<dbReference type="InterPro" id="IPR025733">
    <property type="entry name" value="PAPs_C"/>
</dbReference>
<dbReference type="Pfam" id="PF14008">
    <property type="entry name" value="Metallophos_C"/>
    <property type="match status" value="1"/>
</dbReference>
<dbReference type="InterPro" id="IPR017853">
    <property type="entry name" value="GH"/>
</dbReference>
<dbReference type="InterPro" id="IPR015914">
    <property type="entry name" value="PAPs_N"/>
</dbReference>
<dbReference type="AlphaFoldDB" id="A0A8S0WQZ8"/>
<dbReference type="Pfam" id="PF11790">
    <property type="entry name" value="Glyco_hydro_cc"/>
    <property type="match status" value="1"/>
</dbReference>
<feature type="domain" description="Fibronectin type-III" evidence="3">
    <location>
        <begin position="499"/>
        <end position="584"/>
    </location>
</feature>
<dbReference type="RefSeq" id="WP_174626558.1">
    <property type="nucleotide sequence ID" value="NZ_CADCXN010000079.1"/>
</dbReference>